<accession>A0ABU2WIY8</accession>
<dbReference type="EMBL" id="JAVRIC010000014">
    <property type="protein sequence ID" value="MDT0497825.1"/>
    <property type="molecule type" value="Genomic_DNA"/>
</dbReference>
<keyword evidence="3" id="KW-1185">Reference proteome</keyword>
<comment type="caution">
    <text evidence="2">The sequence shown here is derived from an EMBL/GenBank/DDBJ whole genome shotgun (WGS) entry which is preliminary data.</text>
</comment>
<dbReference type="RefSeq" id="WP_311365217.1">
    <property type="nucleotide sequence ID" value="NZ_JAVRIC010000014.1"/>
</dbReference>
<name>A0ABU2WIY8_9GAMM</name>
<dbReference type="Pfam" id="PF04186">
    <property type="entry name" value="FxsA"/>
    <property type="match status" value="1"/>
</dbReference>
<keyword evidence="1" id="KW-0472">Membrane</keyword>
<dbReference type="InterPro" id="IPR007313">
    <property type="entry name" value="FxsA"/>
</dbReference>
<organism evidence="2 3">
    <name type="scientific">Banduia mediterranea</name>
    <dbReference type="NCBI Taxonomy" id="3075609"/>
    <lineage>
        <taxon>Bacteria</taxon>
        <taxon>Pseudomonadati</taxon>
        <taxon>Pseudomonadota</taxon>
        <taxon>Gammaproteobacteria</taxon>
        <taxon>Nevskiales</taxon>
        <taxon>Algiphilaceae</taxon>
        <taxon>Banduia</taxon>
    </lineage>
</organism>
<reference evidence="2 3" key="1">
    <citation type="submission" date="2023-09" db="EMBL/GenBank/DDBJ databases">
        <authorList>
            <person name="Rey-Velasco X."/>
        </authorList>
    </citation>
    <scope>NUCLEOTIDE SEQUENCE [LARGE SCALE GENOMIC DNA]</scope>
    <source>
        <strain evidence="2 3">W345</strain>
    </source>
</reference>
<dbReference type="Proteomes" id="UP001254608">
    <property type="component" value="Unassembled WGS sequence"/>
</dbReference>
<gene>
    <name evidence="2" type="ORF">RM530_10690</name>
</gene>
<dbReference type="PANTHER" id="PTHR35335:SF1">
    <property type="entry name" value="UPF0716 PROTEIN FXSA"/>
    <property type="match status" value="1"/>
</dbReference>
<proteinExistence type="predicted"/>
<protein>
    <submittedName>
        <fullName evidence="2">FxsA family protein</fullName>
    </submittedName>
</protein>
<feature type="transmembrane region" description="Helical" evidence="1">
    <location>
        <begin position="68"/>
        <end position="91"/>
    </location>
</feature>
<evidence type="ECO:0000313" key="3">
    <source>
        <dbReference type="Proteomes" id="UP001254608"/>
    </source>
</evidence>
<dbReference type="PANTHER" id="PTHR35335">
    <property type="entry name" value="UPF0716 PROTEIN FXSA"/>
    <property type="match status" value="1"/>
</dbReference>
<sequence>MAGRLLLLFIALPLAETWLLIEVGSRIGALPTILAVITTAVIGSQLIRRQGMETLREIQRRQQRGEIPAGPMLEGVALLIAGALLITPGFISDTLGFLLLVPRLRTRLARALLSRVFVMRGAAGFDAGADRSSETIEGKFRRED</sequence>
<keyword evidence="1" id="KW-0812">Transmembrane</keyword>
<evidence type="ECO:0000256" key="1">
    <source>
        <dbReference type="SAM" id="Phobius"/>
    </source>
</evidence>
<evidence type="ECO:0000313" key="2">
    <source>
        <dbReference type="EMBL" id="MDT0497825.1"/>
    </source>
</evidence>
<dbReference type="NCBIfam" id="NF008528">
    <property type="entry name" value="PRK11463.1-2"/>
    <property type="match status" value="1"/>
</dbReference>
<keyword evidence="1" id="KW-1133">Transmembrane helix</keyword>